<dbReference type="PANTHER" id="PTHR12304:SF4">
    <property type="entry name" value="URIDINE NUCLEOSIDASE"/>
    <property type="match status" value="1"/>
</dbReference>
<dbReference type="GO" id="GO:0016799">
    <property type="term" value="F:hydrolase activity, hydrolyzing N-glycosyl compounds"/>
    <property type="evidence" value="ECO:0007669"/>
    <property type="project" value="UniProtKB-ARBA"/>
</dbReference>
<accession>A0ABD5QA21</accession>
<keyword evidence="5" id="KW-1185">Reference proteome</keyword>
<evidence type="ECO:0000313" key="4">
    <source>
        <dbReference type="EMBL" id="MFC4986517.1"/>
    </source>
</evidence>
<protein>
    <submittedName>
        <fullName evidence="4">Nucleoside hydrolase</fullName>
    </submittedName>
</protein>
<dbReference type="Gene3D" id="3.90.245.10">
    <property type="entry name" value="Ribonucleoside hydrolase-like"/>
    <property type="match status" value="1"/>
</dbReference>
<reference evidence="4 5" key="1">
    <citation type="journal article" date="2019" name="Int. J. Syst. Evol. Microbiol.">
        <title>The Global Catalogue of Microorganisms (GCM) 10K type strain sequencing project: providing services to taxonomists for standard genome sequencing and annotation.</title>
        <authorList>
            <consortium name="The Broad Institute Genomics Platform"/>
            <consortium name="The Broad Institute Genome Sequencing Center for Infectious Disease"/>
            <person name="Wu L."/>
            <person name="Ma J."/>
        </authorList>
    </citation>
    <scope>NUCLEOTIDE SEQUENCE [LARGE SCALE GENOMIC DNA]</scope>
    <source>
        <strain evidence="4 5">CGMCC 1.15824</strain>
    </source>
</reference>
<keyword evidence="2" id="KW-0326">Glycosidase</keyword>
<dbReference type="PANTHER" id="PTHR12304">
    <property type="entry name" value="INOSINE-URIDINE PREFERRING NUCLEOSIDE HYDROLASE"/>
    <property type="match status" value="1"/>
</dbReference>
<dbReference type="Pfam" id="PF01156">
    <property type="entry name" value="IU_nuc_hydro"/>
    <property type="match status" value="1"/>
</dbReference>
<gene>
    <name evidence="4" type="ORF">ACFPFO_01735</name>
</gene>
<dbReference type="AlphaFoldDB" id="A0ABD5QA21"/>
<dbReference type="SUPFAM" id="SSF53590">
    <property type="entry name" value="Nucleoside hydrolase"/>
    <property type="match status" value="1"/>
</dbReference>
<evidence type="ECO:0000313" key="5">
    <source>
        <dbReference type="Proteomes" id="UP001595925"/>
    </source>
</evidence>
<sequence>MTRPLLIDTDPGCDDALALALALEDPTLEVVGLTTVHGNTTVEATTHNARALLEVLGRTDVPIAAGADRPLLADLETAEHIHGEGGIRGELPEPTSETELEGVHAARRIVEAARRHEGELALAAIGPLTNVALALALEPRLPELLDDLLVMGGAAFVPGNVTPLAEANFHSDPEAARRVVRDAEPTVVGLDVTRRATLPADWINSLSREIPLARSLRAWLTYYDEDVLERYGMETAAIHDALVIAGLVDGRVLETEPHHMEVGTDSELDRGALVCDPYGVTGGGPNGRVAVDADIDRYRELMTETVDGLI</sequence>
<comment type="caution">
    <text evidence="4">The sequence shown here is derived from an EMBL/GenBank/DDBJ whole genome shotgun (WGS) entry which is preliminary data.</text>
</comment>
<dbReference type="InterPro" id="IPR023186">
    <property type="entry name" value="IUNH"/>
</dbReference>
<dbReference type="EMBL" id="JBHSJG010000005">
    <property type="protein sequence ID" value="MFC4986517.1"/>
    <property type="molecule type" value="Genomic_DNA"/>
</dbReference>
<organism evidence="4 5">
    <name type="scientific">Saliphagus infecundisoli</name>
    <dbReference type="NCBI Taxonomy" id="1849069"/>
    <lineage>
        <taxon>Archaea</taxon>
        <taxon>Methanobacteriati</taxon>
        <taxon>Methanobacteriota</taxon>
        <taxon>Stenosarchaea group</taxon>
        <taxon>Halobacteria</taxon>
        <taxon>Halobacteriales</taxon>
        <taxon>Natrialbaceae</taxon>
        <taxon>Saliphagus</taxon>
    </lineage>
</organism>
<dbReference type="RefSeq" id="WP_224827999.1">
    <property type="nucleotide sequence ID" value="NZ_JAIVEF010000003.1"/>
</dbReference>
<evidence type="ECO:0000256" key="1">
    <source>
        <dbReference type="ARBA" id="ARBA00022801"/>
    </source>
</evidence>
<evidence type="ECO:0000259" key="3">
    <source>
        <dbReference type="Pfam" id="PF01156"/>
    </source>
</evidence>
<keyword evidence="1 4" id="KW-0378">Hydrolase</keyword>
<dbReference type="InterPro" id="IPR001910">
    <property type="entry name" value="Inosine/uridine_hydrolase_dom"/>
</dbReference>
<dbReference type="Proteomes" id="UP001595925">
    <property type="component" value="Unassembled WGS sequence"/>
</dbReference>
<dbReference type="InterPro" id="IPR036452">
    <property type="entry name" value="Ribo_hydro-like"/>
</dbReference>
<feature type="domain" description="Inosine/uridine-preferring nucleoside hydrolase" evidence="3">
    <location>
        <begin position="5"/>
        <end position="299"/>
    </location>
</feature>
<evidence type="ECO:0000256" key="2">
    <source>
        <dbReference type="ARBA" id="ARBA00023295"/>
    </source>
</evidence>
<proteinExistence type="predicted"/>
<name>A0ABD5QA21_9EURY</name>